<feature type="region of interest" description="Disordered" evidence="1">
    <location>
        <begin position="1"/>
        <end position="95"/>
    </location>
</feature>
<dbReference type="OrthoDB" id="10472886at2759"/>
<name>A0A9P3G0E9_9APHY</name>
<dbReference type="Proteomes" id="UP000703269">
    <property type="component" value="Unassembled WGS sequence"/>
</dbReference>
<dbReference type="EMBL" id="BPQB01000002">
    <property type="protein sequence ID" value="GJE85634.1"/>
    <property type="molecule type" value="Genomic_DNA"/>
</dbReference>
<evidence type="ECO:0000256" key="1">
    <source>
        <dbReference type="SAM" id="MobiDB-lite"/>
    </source>
</evidence>
<feature type="region of interest" description="Disordered" evidence="1">
    <location>
        <begin position="196"/>
        <end position="226"/>
    </location>
</feature>
<dbReference type="AlphaFoldDB" id="A0A9P3G0E9"/>
<keyword evidence="3" id="KW-1185">Reference proteome</keyword>
<feature type="compositionally biased region" description="Basic and acidic residues" evidence="1">
    <location>
        <begin position="196"/>
        <end position="214"/>
    </location>
</feature>
<proteinExistence type="predicted"/>
<comment type="caution">
    <text evidence="2">The sequence shown here is derived from an EMBL/GenBank/DDBJ whole genome shotgun (WGS) entry which is preliminary data.</text>
</comment>
<reference evidence="2 3" key="1">
    <citation type="submission" date="2021-08" db="EMBL/GenBank/DDBJ databases">
        <title>Draft Genome Sequence of Phanerochaete sordida strain YK-624.</title>
        <authorList>
            <person name="Mori T."/>
            <person name="Dohra H."/>
            <person name="Suzuki T."/>
            <person name="Kawagishi H."/>
            <person name="Hirai H."/>
        </authorList>
    </citation>
    <scope>NUCLEOTIDE SEQUENCE [LARGE SCALE GENOMIC DNA]</scope>
    <source>
        <strain evidence="2 3">YK-624</strain>
    </source>
</reference>
<gene>
    <name evidence="2" type="ORF">PsYK624_017130</name>
</gene>
<evidence type="ECO:0000313" key="2">
    <source>
        <dbReference type="EMBL" id="GJE85634.1"/>
    </source>
</evidence>
<accession>A0A9P3G0E9</accession>
<feature type="compositionally biased region" description="Low complexity" evidence="1">
    <location>
        <begin position="73"/>
        <end position="82"/>
    </location>
</feature>
<feature type="compositionally biased region" description="Low complexity" evidence="1">
    <location>
        <begin position="54"/>
        <end position="64"/>
    </location>
</feature>
<feature type="compositionally biased region" description="Pro residues" evidence="1">
    <location>
        <begin position="1"/>
        <end position="13"/>
    </location>
</feature>
<organism evidence="2 3">
    <name type="scientific">Phanerochaete sordida</name>
    <dbReference type="NCBI Taxonomy" id="48140"/>
    <lineage>
        <taxon>Eukaryota</taxon>
        <taxon>Fungi</taxon>
        <taxon>Dikarya</taxon>
        <taxon>Basidiomycota</taxon>
        <taxon>Agaricomycotina</taxon>
        <taxon>Agaricomycetes</taxon>
        <taxon>Polyporales</taxon>
        <taxon>Phanerochaetaceae</taxon>
        <taxon>Phanerochaete</taxon>
    </lineage>
</organism>
<feature type="compositionally biased region" description="Acidic residues" evidence="1">
    <location>
        <begin position="83"/>
        <end position="95"/>
    </location>
</feature>
<protein>
    <submittedName>
        <fullName evidence="2">Uncharacterized protein</fullName>
    </submittedName>
</protein>
<sequence>MTVRPLPPIPTGPPAYRGHMRATSLDFRRADAQQRPSGPRRPQHAATEGDFGGRRPTPTGTPRPANGHRPANDDASLSYLSLDDSDSDSDSLPDELEDDIHATFIDFNESNSSLLLPQLVLPDSPHVGTTPIKPSAPPLNSFLSFTPAASPIDSPILAHSSQHFLLSPHDIGPALGEGTSQHLDSKTNQFERELVPVGERPEPPDDWREAVDRVMDEEDATAHNHA</sequence>
<evidence type="ECO:0000313" key="3">
    <source>
        <dbReference type="Proteomes" id="UP000703269"/>
    </source>
</evidence>